<sequence length="212" mass="21481">MRKPIQTLLLSAVALTALAGCGNSNNESTGSLTSPSPAALPTASAAPSPSPSASPSASPGSSVVEVGLKNAEGTAIGTARFSKENSGVRVEVQATKLTPGEHGIHIHESGACEGPDFKSAGSHLNPESRMHGTENPQGPHLGDLPNLKAEANGEAKLNVLVEGFTLEKDKPGSLFKQGGTSLVIHEKKDDMKSDPAGNSGNRIACGTISSGK</sequence>
<dbReference type="PROSITE" id="PS00332">
    <property type="entry name" value="SOD_CU_ZN_2"/>
    <property type="match status" value="1"/>
</dbReference>
<feature type="signal peptide" evidence="5">
    <location>
        <begin position="1"/>
        <end position="19"/>
    </location>
</feature>
<keyword evidence="3" id="KW-0862">Zinc</keyword>
<dbReference type="Gene3D" id="2.60.40.200">
    <property type="entry name" value="Superoxide dismutase, copper/zinc binding domain"/>
    <property type="match status" value="1"/>
</dbReference>
<dbReference type="SUPFAM" id="SSF49329">
    <property type="entry name" value="Cu,Zn superoxide dismutase-like"/>
    <property type="match status" value="1"/>
</dbReference>
<feature type="region of interest" description="Disordered" evidence="4">
    <location>
        <begin position="124"/>
        <end position="147"/>
    </location>
</feature>
<comment type="catalytic activity">
    <reaction evidence="3">
        <text>2 superoxide + 2 H(+) = H2O2 + O2</text>
        <dbReference type="Rhea" id="RHEA:20696"/>
        <dbReference type="ChEBI" id="CHEBI:15378"/>
        <dbReference type="ChEBI" id="CHEBI:15379"/>
        <dbReference type="ChEBI" id="CHEBI:16240"/>
        <dbReference type="ChEBI" id="CHEBI:18421"/>
        <dbReference type="EC" id="1.15.1.1"/>
    </reaction>
</comment>
<evidence type="ECO:0000256" key="1">
    <source>
        <dbReference type="ARBA" id="ARBA00010457"/>
    </source>
</evidence>
<dbReference type="PANTHER" id="PTHR10003">
    <property type="entry name" value="SUPEROXIDE DISMUTASE CU-ZN -RELATED"/>
    <property type="match status" value="1"/>
</dbReference>
<name>A0A7X3FGJ5_9BACL</name>
<dbReference type="EMBL" id="RHLK01000003">
    <property type="protein sequence ID" value="MVO99314.1"/>
    <property type="molecule type" value="Genomic_DNA"/>
</dbReference>
<dbReference type="GO" id="GO:0005507">
    <property type="term" value="F:copper ion binding"/>
    <property type="evidence" value="ECO:0007669"/>
    <property type="project" value="InterPro"/>
</dbReference>
<proteinExistence type="inferred from homology"/>
<keyword evidence="3" id="KW-0186">Copper</keyword>
<feature type="region of interest" description="Disordered" evidence="4">
    <location>
        <begin position="25"/>
        <end position="63"/>
    </location>
</feature>
<evidence type="ECO:0000313" key="8">
    <source>
        <dbReference type="Proteomes" id="UP000490800"/>
    </source>
</evidence>
<feature type="chain" id="PRO_5039512207" description="Superoxide dismutase [Cu-Zn]" evidence="5">
    <location>
        <begin position="20"/>
        <end position="212"/>
    </location>
</feature>
<feature type="domain" description="Superoxide dismutase copper/zinc binding" evidence="6">
    <location>
        <begin position="77"/>
        <end position="208"/>
    </location>
</feature>
<dbReference type="CDD" id="cd00305">
    <property type="entry name" value="Cu-Zn_Superoxide_Dismutase"/>
    <property type="match status" value="1"/>
</dbReference>
<evidence type="ECO:0000256" key="2">
    <source>
        <dbReference type="ARBA" id="ARBA00024900"/>
    </source>
</evidence>
<keyword evidence="3" id="KW-0560">Oxidoreductase</keyword>
<feature type="region of interest" description="Disordered" evidence="4">
    <location>
        <begin position="186"/>
        <end position="212"/>
    </location>
</feature>
<dbReference type="InterPro" id="IPR024134">
    <property type="entry name" value="SOD_Cu/Zn_/chaperone"/>
</dbReference>
<dbReference type="EC" id="1.15.1.1" evidence="3"/>
<dbReference type="OrthoDB" id="9792957at2"/>
<dbReference type="PROSITE" id="PS51257">
    <property type="entry name" value="PROKAR_LIPOPROTEIN"/>
    <property type="match status" value="1"/>
</dbReference>
<gene>
    <name evidence="7" type="ORF">EDM21_07185</name>
</gene>
<protein>
    <recommendedName>
        <fullName evidence="3">Superoxide dismutase [Cu-Zn]</fullName>
        <ecNumber evidence="3">1.15.1.1</ecNumber>
    </recommendedName>
</protein>
<dbReference type="InterPro" id="IPR001424">
    <property type="entry name" value="SOD_Cu_Zn_dom"/>
</dbReference>
<dbReference type="AlphaFoldDB" id="A0A7X3FGJ5"/>
<comment type="cofactor">
    <cofactor evidence="3">
        <name>Zn(2+)</name>
        <dbReference type="ChEBI" id="CHEBI:29105"/>
    </cofactor>
    <text evidence="3">Binds 1 zinc ion per subunit.</text>
</comment>
<reference evidence="7 8" key="1">
    <citation type="journal article" date="2019" name="Microorganisms">
        <title>Paenibacillus lutrae sp. nov., A Chitinolytic Species Isolated from A River Otter in Castril Natural Park, Granada, Spain.</title>
        <authorList>
            <person name="Rodriguez M."/>
            <person name="Reina J.C."/>
            <person name="Bejar V."/>
            <person name="Llamas I."/>
        </authorList>
    </citation>
    <scope>NUCLEOTIDE SEQUENCE [LARGE SCALE GENOMIC DNA]</scope>
    <source>
        <strain evidence="7 8">N10</strain>
    </source>
</reference>
<keyword evidence="3" id="KW-0479">Metal-binding</keyword>
<organism evidence="7 8">
    <name type="scientific">Paenibacillus lutrae</name>
    <dbReference type="NCBI Taxonomy" id="2078573"/>
    <lineage>
        <taxon>Bacteria</taxon>
        <taxon>Bacillati</taxon>
        <taxon>Bacillota</taxon>
        <taxon>Bacilli</taxon>
        <taxon>Bacillales</taxon>
        <taxon>Paenibacillaceae</taxon>
        <taxon>Paenibacillus</taxon>
    </lineage>
</organism>
<dbReference type="RefSeq" id="WP_157334243.1">
    <property type="nucleotide sequence ID" value="NZ_RHLK01000003.1"/>
</dbReference>
<comment type="function">
    <text evidence="2">Destroys radicals which are normally produced within the cells and which are toxic to biological systems. May play a role in favoring mycobacterial survival in phagocytes.</text>
</comment>
<comment type="similarity">
    <text evidence="1 3">Belongs to the Cu-Zn superoxide dismutase family.</text>
</comment>
<dbReference type="InterPro" id="IPR036423">
    <property type="entry name" value="SOD-like_Cu/Zn_dom_sf"/>
</dbReference>
<evidence type="ECO:0000313" key="7">
    <source>
        <dbReference type="EMBL" id="MVO99314.1"/>
    </source>
</evidence>
<evidence type="ECO:0000259" key="6">
    <source>
        <dbReference type="Pfam" id="PF00080"/>
    </source>
</evidence>
<evidence type="ECO:0000256" key="4">
    <source>
        <dbReference type="SAM" id="MobiDB-lite"/>
    </source>
</evidence>
<evidence type="ECO:0000256" key="5">
    <source>
        <dbReference type="SAM" id="SignalP"/>
    </source>
</evidence>
<dbReference type="InterPro" id="IPR018152">
    <property type="entry name" value="SOD_Cu/Zn_BS"/>
</dbReference>
<feature type="compositionally biased region" description="Low complexity" evidence="4">
    <location>
        <begin position="30"/>
        <end position="62"/>
    </location>
</feature>
<dbReference type="Proteomes" id="UP000490800">
    <property type="component" value="Unassembled WGS sequence"/>
</dbReference>
<comment type="cofactor">
    <cofactor evidence="3">
        <name>Cu cation</name>
        <dbReference type="ChEBI" id="CHEBI:23378"/>
    </cofactor>
    <text evidence="3">Binds 1 copper ion per subunit.</text>
</comment>
<keyword evidence="8" id="KW-1185">Reference proteome</keyword>
<keyword evidence="5" id="KW-0732">Signal</keyword>
<dbReference type="GO" id="GO:0004784">
    <property type="term" value="F:superoxide dismutase activity"/>
    <property type="evidence" value="ECO:0007669"/>
    <property type="project" value="UniProtKB-EC"/>
</dbReference>
<dbReference type="Pfam" id="PF00080">
    <property type="entry name" value="Sod_Cu"/>
    <property type="match status" value="1"/>
</dbReference>
<accession>A0A7X3FGJ5</accession>
<comment type="caution">
    <text evidence="7">The sequence shown here is derived from an EMBL/GenBank/DDBJ whole genome shotgun (WGS) entry which is preliminary data.</text>
</comment>
<feature type="compositionally biased region" description="Polar residues" evidence="4">
    <location>
        <begin position="196"/>
        <end position="212"/>
    </location>
</feature>
<evidence type="ECO:0000256" key="3">
    <source>
        <dbReference type="RuleBase" id="RU000393"/>
    </source>
</evidence>